<feature type="binding site" evidence="5">
    <location>
        <position position="132"/>
    </location>
    <ligand>
        <name>NAD(+)</name>
        <dbReference type="ChEBI" id="CHEBI:57540"/>
    </ligand>
</feature>
<dbReference type="SUPFAM" id="SSF51735">
    <property type="entry name" value="NAD(P)-binding Rossmann-fold domains"/>
    <property type="match status" value="1"/>
</dbReference>
<dbReference type="InterPro" id="IPR036291">
    <property type="entry name" value="NAD(P)-bd_dom_sf"/>
</dbReference>
<dbReference type="GO" id="GO:0070403">
    <property type="term" value="F:NAD+ binding"/>
    <property type="evidence" value="ECO:0007669"/>
    <property type="project" value="InterPro"/>
</dbReference>
<dbReference type="Gene3D" id="1.10.1040.10">
    <property type="entry name" value="N-(1-d-carboxylethyl)-l-norvaline Dehydrogenase, domain 2"/>
    <property type="match status" value="1"/>
</dbReference>
<organism evidence="9 10">
    <name type="scientific">Streptomyces cacaoi</name>
    <dbReference type="NCBI Taxonomy" id="1898"/>
    <lineage>
        <taxon>Bacteria</taxon>
        <taxon>Bacillati</taxon>
        <taxon>Actinomycetota</taxon>
        <taxon>Actinomycetes</taxon>
        <taxon>Kitasatosporales</taxon>
        <taxon>Streptomycetaceae</taxon>
        <taxon>Streptomyces</taxon>
    </lineage>
</organism>
<feature type="binding site" evidence="5">
    <location>
        <position position="183"/>
    </location>
    <ligand>
        <name>NAD(+)</name>
        <dbReference type="ChEBI" id="CHEBI:57540"/>
    </ligand>
</feature>
<evidence type="ECO:0000256" key="2">
    <source>
        <dbReference type="ARBA" id="ARBA00009463"/>
    </source>
</evidence>
<feature type="binding site" evidence="5">
    <location>
        <position position="34"/>
    </location>
    <ligand>
        <name>NAD(+)</name>
        <dbReference type="ChEBI" id="CHEBI:57540"/>
    </ligand>
</feature>
<dbReference type="RefSeq" id="WP_141275669.1">
    <property type="nucleotide sequence ID" value="NZ_BJMM01000033.1"/>
</dbReference>
<accession>A0A4Y3R723</accession>
<dbReference type="InterPro" id="IPR008927">
    <property type="entry name" value="6-PGluconate_DH-like_C_sf"/>
</dbReference>
<dbReference type="PANTHER" id="PTHR48075:SF5">
    <property type="entry name" value="3-HYDROXYBUTYRYL-COA DEHYDROGENASE"/>
    <property type="match status" value="1"/>
</dbReference>
<sequence length="325" mass="34151">MVNRPVIGVVGAGVIGSQVAQTFAQAGHPVVLVDVHDEALERARRSISRDLRFHRMLAGGSTGPGAATKTQAAKTPAAKGAAPGAAAAGNAPAGNAAGGEGESRAAVLERITFTRDLAPLAEAELVVENVVEDWEVKRGVYEKLDPLCADGCLFAVNTSVIPITRVAAATGRADRVLGMHFMNPVPLKPMVEVVRGHHTSPGTLDRARELLAGIGKEAVVVADAAGFVSNRVLMLTVNEAVFTVHENVSAAEDVDRLFKGCFGHPMGPLETADLIGLDTVLLSLDGLYAEFADSKYRPCPLLRRMVDAGLLGRKSGQGFYTYPQI</sequence>
<evidence type="ECO:0000313" key="9">
    <source>
        <dbReference type="EMBL" id="GEB52547.1"/>
    </source>
</evidence>
<dbReference type="InterPro" id="IPR006176">
    <property type="entry name" value="3-OHacyl-CoA_DH_NAD-bd"/>
</dbReference>
<feature type="compositionally biased region" description="Low complexity" evidence="6">
    <location>
        <begin position="64"/>
        <end position="95"/>
    </location>
</feature>
<keyword evidence="5" id="KW-0520">NAD</keyword>
<protein>
    <submittedName>
        <fullName evidence="9">3-hydroxybutyryl-CoA dehydrogenase</fullName>
    </submittedName>
</protein>
<evidence type="ECO:0000256" key="3">
    <source>
        <dbReference type="ARBA" id="ARBA00023002"/>
    </source>
</evidence>
<dbReference type="Gene3D" id="3.40.50.720">
    <property type="entry name" value="NAD(P)-binding Rossmann-like Domain"/>
    <property type="match status" value="1"/>
</dbReference>
<dbReference type="GO" id="GO:0006635">
    <property type="term" value="P:fatty acid beta-oxidation"/>
    <property type="evidence" value="ECO:0007669"/>
    <property type="project" value="TreeGrafter"/>
</dbReference>
<feature type="region of interest" description="Disordered" evidence="6">
    <location>
        <begin position="58"/>
        <end position="99"/>
    </location>
</feature>
<keyword evidence="10" id="KW-1185">Reference proteome</keyword>
<comment type="similarity">
    <text evidence="2">Belongs to the 3-hydroxyacyl-CoA dehydrogenase family.</text>
</comment>
<evidence type="ECO:0000256" key="6">
    <source>
        <dbReference type="SAM" id="MobiDB-lite"/>
    </source>
</evidence>
<feature type="binding site" evidence="5">
    <location>
        <position position="314"/>
    </location>
    <ligand>
        <name>NAD(+)</name>
        <dbReference type="ChEBI" id="CHEBI:57540"/>
    </ligand>
</feature>
<feature type="site" description="Important for catalytic activity" evidence="4">
    <location>
        <position position="180"/>
    </location>
</feature>
<evidence type="ECO:0000313" key="10">
    <source>
        <dbReference type="Proteomes" id="UP000319210"/>
    </source>
</evidence>
<name>A0A4Y3R723_STRCI</name>
<feature type="domain" description="3-hydroxyacyl-CoA dehydrogenase C-terminal" evidence="7">
    <location>
        <begin position="226"/>
        <end position="322"/>
    </location>
</feature>
<comment type="caution">
    <text evidence="9">The sequence shown here is derived from an EMBL/GenBank/DDBJ whole genome shotgun (WGS) entry which is preliminary data.</text>
</comment>
<feature type="binding site" evidence="5">
    <location>
        <begin position="11"/>
        <end position="16"/>
    </location>
    <ligand>
        <name>NAD(+)</name>
        <dbReference type="ChEBI" id="CHEBI:57540"/>
    </ligand>
</feature>
<dbReference type="SUPFAM" id="SSF48179">
    <property type="entry name" value="6-phosphogluconate dehydrogenase C-terminal domain-like"/>
    <property type="match status" value="1"/>
</dbReference>
<evidence type="ECO:0000256" key="4">
    <source>
        <dbReference type="PIRSR" id="PIRSR000105-1"/>
    </source>
</evidence>
<gene>
    <name evidence="9" type="primary">paaH_3</name>
    <name evidence="9" type="ORF">SCA03_50980</name>
</gene>
<dbReference type="InterPro" id="IPR022694">
    <property type="entry name" value="3-OHacyl-CoA_DH"/>
</dbReference>
<evidence type="ECO:0000259" key="7">
    <source>
        <dbReference type="Pfam" id="PF00725"/>
    </source>
</evidence>
<dbReference type="InterPro" id="IPR006108">
    <property type="entry name" value="3HC_DH_C"/>
</dbReference>
<dbReference type="AlphaFoldDB" id="A0A4Y3R723"/>
<feature type="binding site" evidence="5">
    <location>
        <position position="137"/>
    </location>
    <ligand>
        <name>NAD(+)</name>
        <dbReference type="ChEBI" id="CHEBI:57540"/>
    </ligand>
</feature>
<dbReference type="PANTHER" id="PTHR48075">
    <property type="entry name" value="3-HYDROXYACYL-COA DEHYDROGENASE FAMILY PROTEIN"/>
    <property type="match status" value="1"/>
</dbReference>
<evidence type="ECO:0000256" key="5">
    <source>
        <dbReference type="PIRSR" id="PIRSR000105-2"/>
    </source>
</evidence>
<feature type="binding site" evidence="5">
    <location>
        <position position="159"/>
    </location>
    <ligand>
        <name>NAD(+)</name>
        <dbReference type="ChEBI" id="CHEBI:57540"/>
    </ligand>
</feature>
<dbReference type="PIRSF" id="PIRSF000105">
    <property type="entry name" value="HCDH"/>
    <property type="match status" value="1"/>
</dbReference>
<feature type="domain" description="3-hydroxyacyl-CoA dehydrogenase NAD binding" evidence="8">
    <location>
        <begin position="7"/>
        <end position="51"/>
    </location>
</feature>
<dbReference type="EMBL" id="BJMM01000033">
    <property type="protein sequence ID" value="GEB52547.1"/>
    <property type="molecule type" value="Genomic_DNA"/>
</dbReference>
<dbReference type="InterPro" id="IPR013328">
    <property type="entry name" value="6PGD_dom2"/>
</dbReference>
<dbReference type="Pfam" id="PF00725">
    <property type="entry name" value="3HCDH"/>
    <property type="match status" value="1"/>
</dbReference>
<proteinExistence type="inferred from homology"/>
<dbReference type="Pfam" id="PF02737">
    <property type="entry name" value="3HCDH_N"/>
    <property type="match status" value="2"/>
</dbReference>
<comment type="pathway">
    <text evidence="1">Lipid metabolism; butanoate metabolism.</text>
</comment>
<reference evidence="9 10" key="1">
    <citation type="submission" date="2019-06" db="EMBL/GenBank/DDBJ databases">
        <title>Whole genome shotgun sequence of Streptomyces cacaoi subsp. cacaoi NBRC 12748.</title>
        <authorList>
            <person name="Hosoyama A."/>
            <person name="Uohara A."/>
            <person name="Ohji S."/>
            <person name="Ichikawa N."/>
        </authorList>
    </citation>
    <scope>NUCLEOTIDE SEQUENCE [LARGE SCALE GENOMIC DNA]</scope>
    <source>
        <strain evidence="9 10">NBRC 12748</strain>
    </source>
</reference>
<feature type="domain" description="3-hydroxyacyl-CoA dehydrogenase NAD binding" evidence="8">
    <location>
        <begin position="101"/>
        <end position="223"/>
    </location>
</feature>
<dbReference type="Proteomes" id="UP000319210">
    <property type="component" value="Unassembled WGS sequence"/>
</dbReference>
<keyword evidence="3" id="KW-0560">Oxidoreductase</keyword>
<dbReference type="OrthoDB" id="3229174at2"/>
<dbReference type="GO" id="GO:0008691">
    <property type="term" value="F:3-hydroxybutyryl-CoA dehydrogenase activity"/>
    <property type="evidence" value="ECO:0007669"/>
    <property type="project" value="TreeGrafter"/>
</dbReference>
<evidence type="ECO:0000259" key="8">
    <source>
        <dbReference type="Pfam" id="PF02737"/>
    </source>
</evidence>
<evidence type="ECO:0000256" key="1">
    <source>
        <dbReference type="ARBA" id="ARBA00005086"/>
    </source>
</evidence>